<evidence type="ECO:0000313" key="2">
    <source>
        <dbReference type="Proteomes" id="UP001302806"/>
    </source>
</evidence>
<protein>
    <submittedName>
        <fullName evidence="1">Uncharacterized protein</fullName>
    </submittedName>
</protein>
<gene>
    <name evidence="1" type="ORF">RHP51_05100</name>
</gene>
<accession>A0ABY9XWS7</accession>
<evidence type="ECO:0000313" key="1">
    <source>
        <dbReference type="EMBL" id="WNH10079.1"/>
    </source>
</evidence>
<proteinExistence type="predicted"/>
<sequence>MIQYINTDGRIYLITFKCTTTKFICNNSSALIKCIKENDKHRSLKSIKVFDPVKEKFTRASKETLKMFLIWDAESTEFFTNHYYFKS</sequence>
<reference evidence="1 2" key="1">
    <citation type="submission" date="2023-09" db="EMBL/GenBank/DDBJ databases">
        <title>Thalassobella suaedae gen. nov., sp. nov., a marine bacterium of the family Flavobacteriaceae isolated from a halophyte Suaeda japonica.</title>
        <authorList>
            <person name="Lee S.Y."/>
            <person name="Hwang C.Y."/>
        </authorList>
    </citation>
    <scope>NUCLEOTIDE SEQUENCE [LARGE SCALE GENOMIC DNA]</scope>
    <source>
        <strain evidence="1 2">HL-DH14</strain>
    </source>
</reference>
<name>A0ABY9XWS7_9FLAO</name>
<dbReference type="EMBL" id="CP134537">
    <property type="protein sequence ID" value="WNH10079.1"/>
    <property type="molecule type" value="Genomic_DNA"/>
</dbReference>
<dbReference type="Proteomes" id="UP001302806">
    <property type="component" value="Chromosome"/>
</dbReference>
<dbReference type="RefSeq" id="WP_415866428.1">
    <property type="nucleotide sequence ID" value="NZ_CP134537.1"/>
</dbReference>
<organism evidence="1 2">
    <name type="scientific">Thalassobellus suaedae</name>
    <dbReference type="NCBI Taxonomy" id="3074124"/>
    <lineage>
        <taxon>Bacteria</taxon>
        <taxon>Pseudomonadati</taxon>
        <taxon>Bacteroidota</taxon>
        <taxon>Flavobacteriia</taxon>
        <taxon>Flavobacteriales</taxon>
        <taxon>Flavobacteriaceae</taxon>
        <taxon>Thalassobellus</taxon>
    </lineage>
</organism>